<organism evidence="2 3">
    <name type="scientific">Punica granatum</name>
    <name type="common">Pomegranate</name>
    <dbReference type="NCBI Taxonomy" id="22663"/>
    <lineage>
        <taxon>Eukaryota</taxon>
        <taxon>Viridiplantae</taxon>
        <taxon>Streptophyta</taxon>
        <taxon>Embryophyta</taxon>
        <taxon>Tracheophyta</taxon>
        <taxon>Spermatophyta</taxon>
        <taxon>Magnoliopsida</taxon>
        <taxon>eudicotyledons</taxon>
        <taxon>Gunneridae</taxon>
        <taxon>Pentapetalae</taxon>
        <taxon>rosids</taxon>
        <taxon>malvids</taxon>
        <taxon>Myrtales</taxon>
        <taxon>Lythraceae</taxon>
        <taxon>Punica</taxon>
    </lineage>
</organism>
<dbReference type="AlphaFoldDB" id="A0A2I0K6X1"/>
<proteinExistence type="predicted"/>
<sequence length="68" mass="7547">MHVRGARCTGARGQARGAHGGSAGARERARWGVWRTAVSPGMRLRVRRRVYCSPESTSFARNHLNDLK</sequence>
<dbReference type="EMBL" id="PGOL01000865">
    <property type="protein sequence ID" value="PKI63900.1"/>
    <property type="molecule type" value="Genomic_DNA"/>
</dbReference>
<protein>
    <submittedName>
        <fullName evidence="2">Uncharacterized protein</fullName>
    </submittedName>
</protein>
<dbReference type="Proteomes" id="UP000233551">
    <property type="component" value="Unassembled WGS sequence"/>
</dbReference>
<evidence type="ECO:0000313" key="3">
    <source>
        <dbReference type="Proteomes" id="UP000233551"/>
    </source>
</evidence>
<name>A0A2I0K6X1_PUNGR</name>
<reference evidence="2 3" key="1">
    <citation type="submission" date="2017-11" db="EMBL/GenBank/DDBJ databases">
        <title>De-novo sequencing of pomegranate (Punica granatum L.) genome.</title>
        <authorList>
            <person name="Akparov Z."/>
            <person name="Amiraslanov A."/>
            <person name="Hajiyeva S."/>
            <person name="Abbasov M."/>
            <person name="Kaur K."/>
            <person name="Hamwieh A."/>
            <person name="Solovyev V."/>
            <person name="Salamov A."/>
            <person name="Braich B."/>
            <person name="Kosarev P."/>
            <person name="Mahmoud A."/>
            <person name="Hajiyev E."/>
            <person name="Babayeva S."/>
            <person name="Izzatullayeva V."/>
            <person name="Mammadov A."/>
            <person name="Mammadov A."/>
            <person name="Sharifova S."/>
            <person name="Ojaghi J."/>
            <person name="Eynullazada K."/>
            <person name="Bayramov B."/>
            <person name="Abdulazimova A."/>
            <person name="Shahmuradov I."/>
        </authorList>
    </citation>
    <scope>NUCLEOTIDE SEQUENCE [LARGE SCALE GENOMIC DNA]</scope>
    <source>
        <strain evidence="3">cv. AG2017</strain>
        <tissue evidence="2">Leaf</tissue>
    </source>
</reference>
<gene>
    <name evidence="2" type="ORF">CRG98_015681</name>
</gene>
<comment type="caution">
    <text evidence="2">The sequence shown here is derived from an EMBL/GenBank/DDBJ whole genome shotgun (WGS) entry which is preliminary data.</text>
</comment>
<feature type="region of interest" description="Disordered" evidence="1">
    <location>
        <begin position="1"/>
        <end position="27"/>
    </location>
</feature>
<evidence type="ECO:0000256" key="1">
    <source>
        <dbReference type="SAM" id="MobiDB-lite"/>
    </source>
</evidence>
<keyword evidence="3" id="KW-1185">Reference proteome</keyword>
<accession>A0A2I0K6X1</accession>
<evidence type="ECO:0000313" key="2">
    <source>
        <dbReference type="EMBL" id="PKI63900.1"/>
    </source>
</evidence>